<proteinExistence type="predicted"/>
<evidence type="ECO:0000313" key="1">
    <source>
        <dbReference type="EMBL" id="KAF5813535.1"/>
    </source>
</evidence>
<protein>
    <submittedName>
        <fullName evidence="2">Uncharacterized protein</fullName>
    </submittedName>
</protein>
<dbReference type="Proteomes" id="UP000215914">
    <property type="component" value="Chromosome 5"/>
</dbReference>
<reference evidence="1 3" key="1">
    <citation type="journal article" date="2017" name="Nature">
        <title>The sunflower genome provides insights into oil metabolism, flowering and Asterid evolution.</title>
        <authorList>
            <person name="Badouin H."/>
            <person name="Gouzy J."/>
            <person name="Grassa C.J."/>
            <person name="Murat F."/>
            <person name="Staton S.E."/>
            <person name="Cottret L."/>
            <person name="Lelandais-Briere C."/>
            <person name="Owens G.L."/>
            <person name="Carrere S."/>
            <person name="Mayjonade B."/>
            <person name="Legrand L."/>
            <person name="Gill N."/>
            <person name="Kane N.C."/>
            <person name="Bowers J.E."/>
            <person name="Hubner S."/>
            <person name="Bellec A."/>
            <person name="Berard A."/>
            <person name="Berges H."/>
            <person name="Blanchet N."/>
            <person name="Boniface M.C."/>
            <person name="Brunel D."/>
            <person name="Catrice O."/>
            <person name="Chaidir N."/>
            <person name="Claudel C."/>
            <person name="Donnadieu C."/>
            <person name="Faraut T."/>
            <person name="Fievet G."/>
            <person name="Helmstetter N."/>
            <person name="King M."/>
            <person name="Knapp S.J."/>
            <person name="Lai Z."/>
            <person name="Le Paslier M.C."/>
            <person name="Lippi Y."/>
            <person name="Lorenzon L."/>
            <person name="Mandel J.R."/>
            <person name="Marage G."/>
            <person name="Marchand G."/>
            <person name="Marquand E."/>
            <person name="Bret-Mestries E."/>
            <person name="Morien E."/>
            <person name="Nambeesan S."/>
            <person name="Nguyen T."/>
            <person name="Pegot-Espagnet P."/>
            <person name="Pouilly N."/>
            <person name="Raftis F."/>
            <person name="Sallet E."/>
            <person name="Schiex T."/>
            <person name="Thomas J."/>
            <person name="Vandecasteele C."/>
            <person name="Vares D."/>
            <person name="Vear F."/>
            <person name="Vautrin S."/>
            <person name="Crespi M."/>
            <person name="Mangin B."/>
            <person name="Burke J.M."/>
            <person name="Salse J."/>
            <person name="Munos S."/>
            <person name="Vincourt P."/>
            <person name="Rieseberg L.H."/>
            <person name="Langlade N.B."/>
        </authorList>
    </citation>
    <scope>NUCLEOTIDE SEQUENCE [LARGE SCALE GENOMIC DNA]</scope>
    <source>
        <strain evidence="3">cv. SF193</strain>
        <tissue evidence="1">Leaves</tissue>
    </source>
</reference>
<dbReference type="EMBL" id="CM007894">
    <property type="protein sequence ID" value="OTG25960.1"/>
    <property type="molecule type" value="Genomic_DNA"/>
</dbReference>
<dbReference type="Gramene" id="mRNA:HanXRQr2_Chr03g0099631">
    <property type="protein sequence ID" value="mRNA:HanXRQr2_Chr03g0099631"/>
    <property type="gene ID" value="HanXRQr2_Chr03g0099631"/>
</dbReference>
<evidence type="ECO:0000313" key="2">
    <source>
        <dbReference type="EMBL" id="OTG25960.1"/>
    </source>
</evidence>
<keyword evidence="3" id="KW-1185">Reference proteome</keyword>
<organism evidence="2 3">
    <name type="scientific">Helianthus annuus</name>
    <name type="common">Common sunflower</name>
    <dbReference type="NCBI Taxonomy" id="4232"/>
    <lineage>
        <taxon>Eukaryota</taxon>
        <taxon>Viridiplantae</taxon>
        <taxon>Streptophyta</taxon>
        <taxon>Embryophyta</taxon>
        <taxon>Tracheophyta</taxon>
        <taxon>Spermatophyta</taxon>
        <taxon>Magnoliopsida</taxon>
        <taxon>eudicotyledons</taxon>
        <taxon>Gunneridae</taxon>
        <taxon>Pentapetalae</taxon>
        <taxon>asterids</taxon>
        <taxon>campanulids</taxon>
        <taxon>Asterales</taxon>
        <taxon>Asteraceae</taxon>
        <taxon>Asteroideae</taxon>
        <taxon>Heliantheae alliance</taxon>
        <taxon>Heliantheae</taxon>
        <taxon>Helianthus</taxon>
    </lineage>
</organism>
<gene>
    <name evidence="2" type="ORF">HannXRQ_Chr05g0153421</name>
    <name evidence="1" type="ORF">HanXRQr2_Chr03g0099631</name>
</gene>
<dbReference type="InParanoid" id="A0A251URF3"/>
<sequence>MQCCVDHEDEITNFDFGTTTWNCIRSFAYTVSHSRGCFHIIHDPGGGLWNHSNQMLKVRKPVVGNAQRY</sequence>
<evidence type="ECO:0000313" key="3">
    <source>
        <dbReference type="Proteomes" id="UP000215914"/>
    </source>
</evidence>
<name>A0A251URF3_HELAN</name>
<dbReference type="EMBL" id="MNCJ02000318">
    <property type="protein sequence ID" value="KAF5813535.1"/>
    <property type="molecule type" value="Genomic_DNA"/>
</dbReference>
<accession>A0A251URF3</accession>
<reference evidence="2" key="2">
    <citation type="submission" date="2017-02" db="EMBL/GenBank/DDBJ databases">
        <title>Sunflower complete genome.</title>
        <authorList>
            <person name="Langlade N."/>
            <person name="Munos S."/>
        </authorList>
    </citation>
    <scope>NUCLEOTIDE SEQUENCE [LARGE SCALE GENOMIC DNA]</scope>
    <source>
        <tissue evidence="2">Leaves</tissue>
    </source>
</reference>
<reference evidence="1" key="3">
    <citation type="submission" date="2020-06" db="EMBL/GenBank/DDBJ databases">
        <title>Helianthus annuus Genome sequencing and assembly Release 2.</title>
        <authorList>
            <person name="Gouzy J."/>
            <person name="Langlade N."/>
            <person name="Munos S."/>
        </authorList>
    </citation>
    <scope>NUCLEOTIDE SEQUENCE</scope>
    <source>
        <tissue evidence="1">Leaves</tissue>
    </source>
</reference>
<dbReference type="AlphaFoldDB" id="A0A251URF3"/>